<dbReference type="AlphaFoldDB" id="A0A1A8WJD5"/>
<organism evidence="2 3">
    <name type="scientific">Plasmodium ovale curtisi</name>
    <dbReference type="NCBI Taxonomy" id="864141"/>
    <lineage>
        <taxon>Eukaryota</taxon>
        <taxon>Sar</taxon>
        <taxon>Alveolata</taxon>
        <taxon>Apicomplexa</taxon>
        <taxon>Aconoidasida</taxon>
        <taxon>Haemosporida</taxon>
        <taxon>Plasmodiidae</taxon>
        <taxon>Plasmodium</taxon>
        <taxon>Plasmodium (Plasmodium)</taxon>
    </lineage>
</organism>
<evidence type="ECO:0000256" key="1">
    <source>
        <dbReference type="SAM" id="MobiDB-lite"/>
    </source>
</evidence>
<name>A0A1A8WJD5_PLAOA</name>
<dbReference type="Proteomes" id="UP000078560">
    <property type="component" value="Unassembled WGS sequence"/>
</dbReference>
<dbReference type="EMBL" id="FLQU01001096">
    <property type="protein sequence ID" value="SBS91367.1"/>
    <property type="molecule type" value="Genomic_DNA"/>
</dbReference>
<gene>
    <name evidence="2" type="ORF">POVCU2_0067150</name>
</gene>
<proteinExistence type="predicted"/>
<feature type="region of interest" description="Disordered" evidence="1">
    <location>
        <begin position="240"/>
        <end position="293"/>
    </location>
</feature>
<accession>A0A1A8WJD5</accession>
<dbReference type="InterPro" id="IPR008780">
    <property type="entry name" value="Plasmodium_Vir"/>
</dbReference>
<feature type="compositionally biased region" description="Basic and acidic residues" evidence="1">
    <location>
        <begin position="241"/>
        <end position="261"/>
    </location>
</feature>
<protein>
    <submittedName>
        <fullName evidence="2">PIR Superfamily Protein</fullName>
    </submittedName>
</protein>
<dbReference type="Pfam" id="PF05795">
    <property type="entry name" value="Plasmodium_Vir"/>
    <property type="match status" value="1"/>
</dbReference>
<evidence type="ECO:0000313" key="2">
    <source>
        <dbReference type="EMBL" id="SBS91367.1"/>
    </source>
</evidence>
<reference evidence="3" key="1">
    <citation type="submission" date="2016-05" db="EMBL/GenBank/DDBJ databases">
        <authorList>
            <person name="Naeem Raeece"/>
        </authorList>
    </citation>
    <scope>NUCLEOTIDE SEQUENCE [LARGE SCALE GENOMIC DNA]</scope>
</reference>
<sequence>MQTVGLNVDGLLSNTYKDQLLKGTNFAQLEKGELDSHQANGITLLSDLNLALKINYYNIKKECSKKSDPKCCRDINYYLDLVTTFIKKSNYDNTDQKELIDHVENYWKEIFEKRDYNCQRISDEDSVCKRCILKQLHDYCDDKKDIVGKEGEYNDYLKEKWNKIIRFNTVTNDDLYFKIKDWNNNESFNYKEFLLTPKDECSHDYKKVILSHISLFKGKPTTEVMDEEVVSDVHANVAIGKSEDKSREERQDSDEGARLSRDFGGATPDQAVRQPGPEGGEREEEGDELSSPLLQTPLGAGFSVVGAFFFLFFLYKFSPVGPWISTLIKKNPGEKRGTSDDESFLFLNNPEHNNPYISCSEREDKREVTVNSANGRHNLEEEKGKIENGLFVVEFNVFFEEVYKYMQGIALFIHQLDKCTCGTKSDPCGKIFKLLRKRGNVLGEHLQRRRSYKGKKIAEVGTKLEEKCEP</sequence>
<evidence type="ECO:0000313" key="3">
    <source>
        <dbReference type="Proteomes" id="UP000078560"/>
    </source>
</evidence>